<dbReference type="PANTHER" id="PTHR11802">
    <property type="entry name" value="SERINE PROTEASE FAMILY S10 SERINE CARBOXYPEPTIDASE"/>
    <property type="match status" value="1"/>
</dbReference>
<comment type="caution">
    <text evidence="7">The sequence shown here is derived from an EMBL/GenBank/DDBJ whole genome shotgun (WGS) entry which is preliminary data.</text>
</comment>
<dbReference type="Gene3D" id="3.40.50.1820">
    <property type="entry name" value="alpha/beta hydrolase"/>
    <property type="match status" value="1"/>
</dbReference>
<keyword evidence="6" id="KW-0732">Signal</keyword>
<dbReference type="InterPro" id="IPR001563">
    <property type="entry name" value="Peptidase_S10"/>
</dbReference>
<name>A0A2S4PSY5_9PEZI</name>
<dbReference type="OrthoDB" id="443318at2759"/>
<evidence type="ECO:0000313" key="8">
    <source>
        <dbReference type="Proteomes" id="UP000237438"/>
    </source>
</evidence>
<dbReference type="Proteomes" id="UP000237438">
    <property type="component" value="Unassembled WGS sequence"/>
</dbReference>
<dbReference type="GO" id="GO:0004185">
    <property type="term" value="F:serine-type carboxypeptidase activity"/>
    <property type="evidence" value="ECO:0007669"/>
    <property type="project" value="UniProtKB-UniRule"/>
</dbReference>
<protein>
    <recommendedName>
        <fullName evidence="6">Carboxypeptidase</fullName>
        <ecNumber evidence="6">3.4.16.-</ecNumber>
    </recommendedName>
</protein>
<comment type="similarity">
    <text evidence="1 6">Belongs to the peptidase S10 family.</text>
</comment>
<accession>A0A2S4PSY5</accession>
<feature type="non-terminal residue" evidence="7">
    <location>
        <position position="680"/>
    </location>
</feature>
<feature type="signal peptide" evidence="6">
    <location>
        <begin position="1"/>
        <end position="20"/>
    </location>
</feature>
<evidence type="ECO:0000256" key="2">
    <source>
        <dbReference type="ARBA" id="ARBA00022645"/>
    </source>
</evidence>
<dbReference type="InterPro" id="IPR033124">
    <property type="entry name" value="Ser_caboxypep_his_AS"/>
</dbReference>
<dbReference type="SUPFAM" id="SSF53474">
    <property type="entry name" value="alpha/beta-Hydrolases"/>
    <property type="match status" value="1"/>
</dbReference>
<keyword evidence="8" id="KW-1185">Reference proteome</keyword>
<evidence type="ECO:0000256" key="6">
    <source>
        <dbReference type="RuleBase" id="RU361156"/>
    </source>
</evidence>
<dbReference type="PROSITE" id="PS00560">
    <property type="entry name" value="CARBOXYPEPT_SER_HIS"/>
    <property type="match status" value="1"/>
</dbReference>
<dbReference type="GO" id="GO:0000324">
    <property type="term" value="C:fungal-type vacuole"/>
    <property type="evidence" value="ECO:0007669"/>
    <property type="project" value="TreeGrafter"/>
</dbReference>
<dbReference type="EMBL" id="PEDP01000720">
    <property type="protein sequence ID" value="POS85126.1"/>
    <property type="molecule type" value="Genomic_DNA"/>
</dbReference>
<keyword evidence="3 6" id="KW-0645">Protease</keyword>
<dbReference type="PROSITE" id="PS00131">
    <property type="entry name" value="CARBOXYPEPT_SER_SER"/>
    <property type="match status" value="1"/>
</dbReference>
<dbReference type="PRINTS" id="PR00724">
    <property type="entry name" value="CRBOXYPTASEC"/>
</dbReference>
<dbReference type="InterPro" id="IPR029058">
    <property type="entry name" value="AB_hydrolase_fold"/>
</dbReference>
<keyword evidence="4 6" id="KW-0378">Hydrolase</keyword>
<sequence>MYIFMHILLIISIFCTNVVSQYPPISKLNSIRSPIDESITINYKTPPKGTCETVFDTQQQYTGWVNTPSNYAANTFFWFIAAREPTDQLVIWLNGGPGSSSLLGLFAENGPCEVIKSTNGKLETRAREWGWDRGANMLYIDQPNQVGFSYDNPTNGSIDLLTSNIYIPPQMVPETQLPSTFLNGTFSSMNKNNVAKTTQASGMVIWHMLQGFFGAFPQYSNNLSTGVHLFAESYGGKYGPEFAKLWENQNQKRLNGQIPRDSTIEIKVLSLGIINGCVDDLVQAPFWPKMAINNTFSLSTINPVRADLALTSFYAPGGCRDLIQQCRAAVTLQDPDNSGEPDEVNKLCAIAYASCSEKVMNAYLDAGRSIYDISHFLPETFPPGTYLEYVNTAEFLAAIGSPVNFTQNSQQVISVFTETGDYERQAPIPDIAELLRAGVRVGFIYGDRDYICNWYGGEAISQAVAAETSPLYASLFPNAGYEPIIVNSSYIGGAVRQYANLSFSRIYDAGHSVPAYQPETSFQVFARIIKGTSLSTGKSIDLSTFKTSGPPNTTYMNSLPESPSATCLMRNIPETCTDEQKKVLTKGKGIIVGGVFYESMKDYNSAVPTKSSSNARESVTVITQTEVLTGFFTATSTPSPTRKSVGTRLYSQNSFLYILFFALKYIISKVDTEKSIDKPS</sequence>
<reference evidence="7 8" key="1">
    <citation type="submission" date="2017-10" db="EMBL/GenBank/DDBJ databases">
        <title>Development of genomic resources for the powdery mildew, Erysiphe pulchra.</title>
        <authorList>
            <person name="Wadl P.A."/>
            <person name="Mack B.M."/>
            <person name="Moore G."/>
            <person name="Beltz S.B."/>
        </authorList>
    </citation>
    <scope>NUCLEOTIDE SEQUENCE [LARGE SCALE GENOMIC DNA]</scope>
    <source>
        <strain evidence="7">Cflorida</strain>
    </source>
</reference>
<evidence type="ECO:0000256" key="4">
    <source>
        <dbReference type="ARBA" id="ARBA00022801"/>
    </source>
</evidence>
<dbReference type="Pfam" id="PF00450">
    <property type="entry name" value="Peptidase_S10"/>
    <property type="match status" value="1"/>
</dbReference>
<gene>
    <name evidence="7" type="ORF">EPUL_003937</name>
</gene>
<dbReference type="PANTHER" id="PTHR11802:SF404">
    <property type="entry name" value="CARBOXYPEPTIDASE"/>
    <property type="match status" value="1"/>
</dbReference>
<keyword evidence="5" id="KW-0325">Glycoprotein</keyword>
<dbReference type="GO" id="GO:0006508">
    <property type="term" value="P:proteolysis"/>
    <property type="evidence" value="ECO:0007669"/>
    <property type="project" value="UniProtKB-KW"/>
</dbReference>
<proteinExistence type="inferred from homology"/>
<feature type="chain" id="PRO_5015372901" description="Carboxypeptidase" evidence="6">
    <location>
        <begin position="21"/>
        <end position="680"/>
    </location>
</feature>
<organism evidence="7 8">
    <name type="scientific">Erysiphe pulchra</name>
    <dbReference type="NCBI Taxonomy" id="225359"/>
    <lineage>
        <taxon>Eukaryota</taxon>
        <taxon>Fungi</taxon>
        <taxon>Dikarya</taxon>
        <taxon>Ascomycota</taxon>
        <taxon>Pezizomycotina</taxon>
        <taxon>Leotiomycetes</taxon>
        <taxon>Erysiphales</taxon>
        <taxon>Erysiphaceae</taxon>
        <taxon>Erysiphe</taxon>
    </lineage>
</organism>
<dbReference type="EC" id="3.4.16.-" evidence="6"/>
<dbReference type="AlphaFoldDB" id="A0A2S4PSY5"/>
<evidence type="ECO:0000256" key="3">
    <source>
        <dbReference type="ARBA" id="ARBA00022670"/>
    </source>
</evidence>
<dbReference type="STRING" id="225359.A0A2S4PSY5"/>
<evidence type="ECO:0000256" key="5">
    <source>
        <dbReference type="ARBA" id="ARBA00023180"/>
    </source>
</evidence>
<keyword evidence="2 6" id="KW-0121">Carboxypeptidase</keyword>
<evidence type="ECO:0000313" key="7">
    <source>
        <dbReference type="EMBL" id="POS85126.1"/>
    </source>
</evidence>
<evidence type="ECO:0000256" key="1">
    <source>
        <dbReference type="ARBA" id="ARBA00009431"/>
    </source>
</evidence>
<dbReference type="InterPro" id="IPR018202">
    <property type="entry name" value="Ser_caboxypep_ser_AS"/>
</dbReference>